<evidence type="ECO:0000313" key="1">
    <source>
        <dbReference type="EMBL" id="CAD7241326.1"/>
    </source>
</evidence>
<dbReference type="SUPFAM" id="SSF57603">
    <property type="entry name" value="FnI-like domain"/>
    <property type="match status" value="1"/>
</dbReference>
<dbReference type="EMBL" id="LR899639">
    <property type="protein sequence ID" value="CAD7241326.1"/>
    <property type="molecule type" value="Genomic_DNA"/>
</dbReference>
<proteinExistence type="predicted"/>
<gene>
    <name evidence="1" type="ORF">DSTB1V02_LOCUS1320</name>
</gene>
<organism evidence="1">
    <name type="scientific">Darwinula stevensoni</name>
    <dbReference type="NCBI Taxonomy" id="69355"/>
    <lineage>
        <taxon>Eukaryota</taxon>
        <taxon>Metazoa</taxon>
        <taxon>Ecdysozoa</taxon>
        <taxon>Arthropoda</taxon>
        <taxon>Crustacea</taxon>
        <taxon>Oligostraca</taxon>
        <taxon>Ostracoda</taxon>
        <taxon>Podocopa</taxon>
        <taxon>Podocopida</taxon>
        <taxon>Darwinulocopina</taxon>
        <taxon>Darwinuloidea</taxon>
        <taxon>Darwinulidae</taxon>
        <taxon>Darwinula</taxon>
    </lineage>
</organism>
<evidence type="ECO:0000313" key="2">
    <source>
        <dbReference type="Proteomes" id="UP000677054"/>
    </source>
</evidence>
<keyword evidence="2" id="KW-1185">Reference proteome</keyword>
<evidence type="ECO:0008006" key="3">
    <source>
        <dbReference type="Google" id="ProtNLM"/>
    </source>
</evidence>
<name>A0A7R8X7W4_9CRUS</name>
<reference evidence="1" key="1">
    <citation type="submission" date="2020-11" db="EMBL/GenBank/DDBJ databases">
        <authorList>
            <person name="Tran Van P."/>
        </authorList>
    </citation>
    <scope>NUCLEOTIDE SEQUENCE</scope>
</reference>
<dbReference type="AlphaFoldDB" id="A0A7R8X7W4"/>
<dbReference type="OrthoDB" id="365605at2759"/>
<dbReference type="EMBL" id="CAJPEV010000122">
    <property type="protein sequence ID" value="CAG0880946.1"/>
    <property type="molecule type" value="Genomic_DNA"/>
</dbReference>
<protein>
    <recommendedName>
        <fullName evidence="3">VWFC domain-containing protein</fullName>
    </recommendedName>
</protein>
<dbReference type="Proteomes" id="UP000677054">
    <property type="component" value="Unassembled WGS sequence"/>
</dbReference>
<accession>A0A7R8X7W4</accession>
<sequence length="206" mass="23075">MRAYYSYDQLLHKRDLPLWQKQKGPSLEEYSTPAKAMIFLSTNVKPNEQQEAIINETIQRPPSVRVSLSINAHYYVETAMGGKEEELRCELGSQVFQLGKVFKPGEKPCVTCTCSTPPDLTCVQRRCPDQPRGCRREAIRGSCCHDIICPTDQTHNSLCKECGNEEYCRITEKTGVECVKCPQLNCPIACTLAKDSNGCSICQCDG</sequence>